<dbReference type="PROSITE" id="PS51257">
    <property type="entry name" value="PROKAR_LIPOPROTEIN"/>
    <property type="match status" value="1"/>
</dbReference>
<dbReference type="Proteomes" id="UP001556367">
    <property type="component" value="Unassembled WGS sequence"/>
</dbReference>
<evidence type="ECO:0000313" key="4">
    <source>
        <dbReference type="Proteomes" id="UP001556367"/>
    </source>
</evidence>
<organism evidence="3 4">
    <name type="scientific">Hohenbuehelia grisea</name>
    <dbReference type="NCBI Taxonomy" id="104357"/>
    <lineage>
        <taxon>Eukaryota</taxon>
        <taxon>Fungi</taxon>
        <taxon>Dikarya</taxon>
        <taxon>Basidiomycota</taxon>
        <taxon>Agaricomycotina</taxon>
        <taxon>Agaricomycetes</taxon>
        <taxon>Agaricomycetidae</taxon>
        <taxon>Agaricales</taxon>
        <taxon>Pleurotineae</taxon>
        <taxon>Pleurotaceae</taxon>
        <taxon>Hohenbuehelia</taxon>
    </lineage>
</organism>
<evidence type="ECO:0000259" key="2">
    <source>
        <dbReference type="Pfam" id="PF18885"/>
    </source>
</evidence>
<protein>
    <recommendedName>
        <fullName evidence="2">DUF5648 domain-containing protein</fullName>
    </recommendedName>
</protein>
<dbReference type="Pfam" id="PF18885">
    <property type="entry name" value="DUF5648"/>
    <property type="match status" value="1"/>
</dbReference>
<feature type="domain" description="DUF5648" evidence="2">
    <location>
        <begin position="42"/>
        <end position="182"/>
    </location>
</feature>
<dbReference type="InterPro" id="IPR043708">
    <property type="entry name" value="DUF5648"/>
</dbReference>
<feature type="signal peptide" evidence="1">
    <location>
        <begin position="1"/>
        <end position="20"/>
    </location>
</feature>
<comment type="caution">
    <text evidence="3">The sequence shown here is derived from an EMBL/GenBank/DDBJ whole genome shotgun (WGS) entry which is preliminary data.</text>
</comment>
<feature type="chain" id="PRO_5046424637" description="DUF5648 domain-containing protein" evidence="1">
    <location>
        <begin position="21"/>
        <end position="185"/>
    </location>
</feature>
<reference evidence="4" key="1">
    <citation type="submission" date="2024-06" db="EMBL/GenBank/DDBJ databases">
        <title>Multi-omics analyses provide insights into the biosynthesis of the anticancer antibiotic pleurotin in Hohenbuehelia grisea.</title>
        <authorList>
            <person name="Weaver J.A."/>
            <person name="Alberti F."/>
        </authorList>
    </citation>
    <scope>NUCLEOTIDE SEQUENCE [LARGE SCALE GENOMIC DNA]</scope>
    <source>
        <strain evidence="4">T-177</strain>
    </source>
</reference>
<keyword evidence="4" id="KW-1185">Reference proteome</keyword>
<gene>
    <name evidence="3" type="ORF">HGRIS_003611</name>
</gene>
<accession>A0ABR3JGS3</accession>
<evidence type="ECO:0000313" key="3">
    <source>
        <dbReference type="EMBL" id="KAL0954660.1"/>
    </source>
</evidence>
<keyword evidence="1" id="KW-0732">Signal</keyword>
<proteinExistence type="predicted"/>
<name>A0ABR3JGS3_9AGAR</name>
<dbReference type="EMBL" id="JASNQZ010000007">
    <property type="protein sequence ID" value="KAL0954660.1"/>
    <property type="molecule type" value="Genomic_DNA"/>
</dbReference>
<sequence>MKFSSATFLTIALACVGASAAPKTKATQPPVHCAAIAKLAVPFYKSYNAHTVKHLYTPDVAKHNNALNSLKYRDQGVVGRVLMQSFVDPDGGDLTLPFYRFDHKAHANQIFTTVEKGDRDTVGYTKMRVEVYVFPFEVCGAIPLHRLYNARYVDHFYTTKQQEKDEYMAKYGYQYQGIAGFVLEA</sequence>
<evidence type="ECO:0000256" key="1">
    <source>
        <dbReference type="SAM" id="SignalP"/>
    </source>
</evidence>